<evidence type="ECO:0000256" key="4">
    <source>
        <dbReference type="ARBA" id="ARBA00017959"/>
    </source>
</evidence>
<dbReference type="InterPro" id="IPR018165">
    <property type="entry name" value="Ala-tRNA-synth_IIc_core"/>
</dbReference>
<organism evidence="13">
    <name type="scientific">hydrothermal vent metagenome</name>
    <dbReference type="NCBI Taxonomy" id="652676"/>
    <lineage>
        <taxon>unclassified sequences</taxon>
        <taxon>metagenomes</taxon>
        <taxon>ecological metagenomes</taxon>
    </lineage>
</organism>
<keyword evidence="5" id="KW-0820">tRNA-binding</keyword>
<dbReference type="FunFam" id="3.30.54.20:FF:000001">
    <property type="entry name" value="Alanine--tRNA ligase"/>
    <property type="match status" value="1"/>
</dbReference>
<evidence type="ECO:0000256" key="7">
    <source>
        <dbReference type="ARBA" id="ARBA00022741"/>
    </source>
</evidence>
<evidence type="ECO:0000313" key="13">
    <source>
        <dbReference type="EMBL" id="VAW08769.1"/>
    </source>
</evidence>
<evidence type="ECO:0000256" key="3">
    <source>
        <dbReference type="ARBA" id="ARBA00013168"/>
    </source>
</evidence>
<protein>
    <recommendedName>
        <fullName evidence="4">Alanine--tRNA ligase</fullName>
        <ecNumber evidence="3">6.1.1.7</ecNumber>
    </recommendedName>
</protein>
<evidence type="ECO:0000256" key="2">
    <source>
        <dbReference type="ARBA" id="ARBA00008226"/>
    </source>
</evidence>
<dbReference type="GO" id="GO:0002161">
    <property type="term" value="F:aminoacyl-tRNA deacylase activity"/>
    <property type="evidence" value="ECO:0007669"/>
    <property type="project" value="TreeGrafter"/>
</dbReference>
<dbReference type="AlphaFoldDB" id="A0A3B0T9J5"/>
<evidence type="ECO:0000256" key="8">
    <source>
        <dbReference type="ARBA" id="ARBA00022840"/>
    </source>
</evidence>
<evidence type="ECO:0000256" key="10">
    <source>
        <dbReference type="ARBA" id="ARBA00022917"/>
    </source>
</evidence>
<keyword evidence="8" id="KW-0067">ATP-binding</keyword>
<dbReference type="GO" id="GO:0004813">
    <property type="term" value="F:alanine-tRNA ligase activity"/>
    <property type="evidence" value="ECO:0007669"/>
    <property type="project" value="UniProtKB-EC"/>
</dbReference>
<dbReference type="InterPro" id="IPR018163">
    <property type="entry name" value="Thr/Ala-tRNA-synth_IIc_edit"/>
</dbReference>
<keyword evidence="10" id="KW-0648">Protein biosynthesis</keyword>
<evidence type="ECO:0000259" key="12">
    <source>
        <dbReference type="PROSITE" id="PS50860"/>
    </source>
</evidence>
<evidence type="ECO:0000256" key="9">
    <source>
        <dbReference type="ARBA" id="ARBA00022884"/>
    </source>
</evidence>
<reference evidence="13" key="1">
    <citation type="submission" date="2018-06" db="EMBL/GenBank/DDBJ databases">
        <authorList>
            <person name="Zhirakovskaya E."/>
        </authorList>
    </citation>
    <scope>NUCLEOTIDE SEQUENCE</scope>
</reference>
<dbReference type="GO" id="GO:0006419">
    <property type="term" value="P:alanyl-tRNA aminoacylation"/>
    <property type="evidence" value="ECO:0007669"/>
    <property type="project" value="InterPro"/>
</dbReference>
<dbReference type="PROSITE" id="PS50860">
    <property type="entry name" value="AA_TRNA_LIGASE_II_ALA"/>
    <property type="match status" value="1"/>
</dbReference>
<gene>
    <name evidence="13" type="ORF">MNBD_ACTINO01-1741</name>
</gene>
<dbReference type="Gene3D" id="3.30.980.10">
    <property type="entry name" value="Threonyl-trna Synthetase, Chain A, domain 2"/>
    <property type="match status" value="1"/>
</dbReference>
<feature type="domain" description="Alanyl-transfer RNA synthetases family profile" evidence="12">
    <location>
        <begin position="1"/>
        <end position="98"/>
    </location>
</feature>
<dbReference type="GO" id="GO:0005524">
    <property type="term" value="F:ATP binding"/>
    <property type="evidence" value="ECO:0007669"/>
    <property type="project" value="UniProtKB-KW"/>
</dbReference>
<dbReference type="SMART" id="SM00863">
    <property type="entry name" value="tRNA_SAD"/>
    <property type="match status" value="1"/>
</dbReference>
<keyword evidence="11 13" id="KW-0030">Aminoacyl-tRNA synthetase</keyword>
<dbReference type="EC" id="6.1.1.7" evidence="3"/>
<dbReference type="FunFam" id="3.10.310.40:FF:000001">
    <property type="entry name" value="Alanine--tRNA ligase"/>
    <property type="match status" value="1"/>
</dbReference>
<dbReference type="Pfam" id="PF07973">
    <property type="entry name" value="tRNA_SAD"/>
    <property type="match status" value="1"/>
</dbReference>
<evidence type="ECO:0000256" key="11">
    <source>
        <dbReference type="ARBA" id="ARBA00023146"/>
    </source>
</evidence>
<dbReference type="EMBL" id="UOEI01000636">
    <property type="protein sequence ID" value="VAW08769.1"/>
    <property type="molecule type" value="Genomic_DNA"/>
</dbReference>
<keyword evidence="7" id="KW-0547">Nucleotide-binding</keyword>
<dbReference type="InterPro" id="IPR012947">
    <property type="entry name" value="tRNA_SAD"/>
</dbReference>
<comment type="cofactor">
    <cofactor evidence="1">
        <name>Zn(2+)</name>
        <dbReference type="ChEBI" id="CHEBI:29105"/>
    </cofactor>
</comment>
<dbReference type="Gene3D" id="3.10.310.40">
    <property type="match status" value="1"/>
</dbReference>
<comment type="similarity">
    <text evidence="2">Belongs to the class-II aminoacyl-tRNA synthetase family.</text>
</comment>
<evidence type="ECO:0000256" key="5">
    <source>
        <dbReference type="ARBA" id="ARBA00022555"/>
    </source>
</evidence>
<accession>A0A3B0T9J5</accession>
<proteinExistence type="inferred from homology"/>
<dbReference type="SUPFAM" id="SSF55186">
    <property type="entry name" value="ThrRS/AlaRS common domain"/>
    <property type="match status" value="1"/>
</dbReference>
<dbReference type="PANTHER" id="PTHR11777:SF9">
    <property type="entry name" value="ALANINE--TRNA LIGASE, CYTOPLASMIC"/>
    <property type="match status" value="1"/>
</dbReference>
<evidence type="ECO:0000256" key="6">
    <source>
        <dbReference type="ARBA" id="ARBA00022598"/>
    </source>
</evidence>
<dbReference type="GO" id="GO:0000049">
    <property type="term" value="F:tRNA binding"/>
    <property type="evidence" value="ECO:0007669"/>
    <property type="project" value="UniProtKB-KW"/>
</dbReference>
<sequence length="268" mass="27892">MEKMTNERIIENARVTTVETTKDEAEQMGALAFFGDKYGERVRVVKTGDFSTEFCGGTHVPTTGQIGPLVLVSEGSVGSNIRRVEALTGSAGYEHLVELRSRLDNVSEVLKSQPGRVVDAAMSLSDRLKAAEARLGEFEDRERRDAAKGIVDDAESFDGRLLVAGRFDGAGPDGLRSLAFAVRDRIDTGIGVLGSITEGKAALVVFVTDDLVEAGVSAGTIAGAAARALGGGGSKDPKLAQAGGPNIEGMDEAIAVGRTEAQGALAAL</sequence>
<keyword evidence="6 13" id="KW-0436">Ligase</keyword>
<dbReference type="InterPro" id="IPR050058">
    <property type="entry name" value="Ala-tRNA_ligase"/>
</dbReference>
<dbReference type="PANTHER" id="PTHR11777">
    <property type="entry name" value="ALANYL-TRNA SYNTHETASE"/>
    <property type="match status" value="1"/>
</dbReference>
<keyword evidence="9" id="KW-0694">RNA-binding</keyword>
<name>A0A3B0T9J5_9ZZZZ</name>
<evidence type="ECO:0000256" key="1">
    <source>
        <dbReference type="ARBA" id="ARBA00001947"/>
    </source>
</evidence>